<keyword evidence="1" id="KW-0521">NADP</keyword>
<evidence type="ECO:0000256" key="1">
    <source>
        <dbReference type="ARBA" id="ARBA00022857"/>
    </source>
</evidence>
<dbReference type="Gene3D" id="3.40.50.720">
    <property type="entry name" value="NAD(P)-binding Rossmann-like Domain"/>
    <property type="match status" value="1"/>
</dbReference>
<dbReference type="PRINTS" id="PR00081">
    <property type="entry name" value="GDHRDH"/>
</dbReference>
<dbReference type="InterPro" id="IPR036291">
    <property type="entry name" value="NAD(P)-bd_dom_sf"/>
</dbReference>
<accession>A0A1Q9CSN4</accession>
<dbReference type="SUPFAM" id="SSF51735">
    <property type="entry name" value="NAD(P)-binding Rossmann-fold domains"/>
    <property type="match status" value="1"/>
</dbReference>
<evidence type="ECO:0000256" key="3">
    <source>
        <dbReference type="ARBA" id="ARBA00026117"/>
    </source>
</evidence>
<evidence type="ECO:0000256" key="4">
    <source>
        <dbReference type="ARBA" id="ARBA00048009"/>
    </source>
</evidence>
<proteinExistence type="predicted"/>
<evidence type="ECO:0000256" key="5">
    <source>
        <dbReference type="ARBA" id="ARBA00048340"/>
    </source>
</evidence>
<dbReference type="Proteomes" id="UP000186817">
    <property type="component" value="Unassembled WGS sequence"/>
</dbReference>
<evidence type="ECO:0000313" key="8">
    <source>
        <dbReference type="Proteomes" id="UP000186817"/>
    </source>
</evidence>
<sequence length="292" mass="30555">MTAPADASYFREDVLAGRVALVTGGGSGIGFEVARQFGLHGCAGVVLVGRRPEFLQQASALLAGEGIKVATAAGDVRKPEDCENAVKVAVETFGGLDILVNAAAGNFLAAAEEISSKGFKTVMDIDTLGTFNMCRSAFEPLKSSRFGGVVVSITATLHYTSTWYQAAPVAAKAAIDALTRTLALEWGEYGVRCNCVAPGPIADTPGMEKLSGGKMDKVDLSHIPAKRAGTKAEIAAACIFLCLNNYITGQILPVDGGEWFGKKRVIPREMVSKISRGVEKQSRAMGPGAAKL</sequence>
<comment type="caution">
    <text evidence="7">The sequence shown here is derived from an EMBL/GenBank/DDBJ whole genome shotgun (WGS) entry which is preliminary data.</text>
</comment>
<evidence type="ECO:0000313" key="7">
    <source>
        <dbReference type="EMBL" id="OLP85933.1"/>
    </source>
</evidence>
<dbReference type="InterPro" id="IPR057326">
    <property type="entry name" value="KR_dom"/>
</dbReference>
<dbReference type="PANTHER" id="PTHR43296:SF2">
    <property type="entry name" value="PEROXISOMAL 2,4-DIENOYL-COA REDUCTASE [(3E)-ENOYL-COA-PRODUCING]"/>
    <property type="match status" value="1"/>
</dbReference>
<dbReference type="OrthoDB" id="5327538at2759"/>
<dbReference type="EMBL" id="LSRX01000948">
    <property type="protein sequence ID" value="OLP85933.1"/>
    <property type="molecule type" value="Genomic_DNA"/>
</dbReference>
<dbReference type="Pfam" id="PF13561">
    <property type="entry name" value="adh_short_C2"/>
    <property type="match status" value="1"/>
</dbReference>
<dbReference type="InterPro" id="IPR002347">
    <property type="entry name" value="SDR_fam"/>
</dbReference>
<gene>
    <name evidence="7" type="ORF">AK812_SmicGene33025</name>
</gene>
<dbReference type="InterPro" id="IPR045017">
    <property type="entry name" value="DECR2-like"/>
</dbReference>
<evidence type="ECO:0000256" key="2">
    <source>
        <dbReference type="ARBA" id="ARBA00023002"/>
    </source>
</evidence>
<dbReference type="GO" id="GO:0008670">
    <property type="term" value="F:2,4-dienoyl-CoA reductase (NADPH) activity"/>
    <property type="evidence" value="ECO:0007669"/>
    <property type="project" value="InterPro"/>
</dbReference>
<keyword evidence="2" id="KW-0560">Oxidoreductase</keyword>
<comment type="catalytic activity">
    <reaction evidence="5">
        <text>a (2E,4Z)-dienoyl-CoA + NADPH + H(+) = a 4,5-saturated-(3E)-enoyl-CoA + NADP(+)</text>
        <dbReference type="Rhea" id="RHEA:61892"/>
        <dbReference type="ChEBI" id="CHEBI:15378"/>
        <dbReference type="ChEBI" id="CHEBI:57783"/>
        <dbReference type="ChEBI" id="CHEBI:58349"/>
        <dbReference type="ChEBI" id="CHEBI:85099"/>
        <dbReference type="ChEBI" id="CHEBI:85493"/>
        <dbReference type="EC" id="1.3.1.124"/>
    </reaction>
</comment>
<dbReference type="GO" id="GO:0005777">
    <property type="term" value="C:peroxisome"/>
    <property type="evidence" value="ECO:0007669"/>
    <property type="project" value="TreeGrafter"/>
</dbReference>
<dbReference type="GO" id="GO:0009062">
    <property type="term" value="P:fatty acid catabolic process"/>
    <property type="evidence" value="ECO:0007669"/>
    <property type="project" value="InterPro"/>
</dbReference>
<feature type="domain" description="Ketoreductase" evidence="6">
    <location>
        <begin position="18"/>
        <end position="172"/>
    </location>
</feature>
<dbReference type="SMART" id="SM00822">
    <property type="entry name" value="PKS_KR"/>
    <property type="match status" value="1"/>
</dbReference>
<reference evidence="7 8" key="1">
    <citation type="submission" date="2016-02" db="EMBL/GenBank/DDBJ databases">
        <title>Genome analysis of coral dinoflagellate symbionts highlights evolutionary adaptations to a symbiotic lifestyle.</title>
        <authorList>
            <person name="Aranda M."/>
            <person name="Li Y."/>
            <person name="Liew Y.J."/>
            <person name="Baumgarten S."/>
            <person name="Simakov O."/>
            <person name="Wilson M."/>
            <person name="Piel J."/>
            <person name="Ashoor H."/>
            <person name="Bougouffa S."/>
            <person name="Bajic V.B."/>
            <person name="Ryu T."/>
            <person name="Ravasi T."/>
            <person name="Bayer T."/>
            <person name="Micklem G."/>
            <person name="Kim H."/>
            <person name="Bhak J."/>
            <person name="Lajeunesse T.C."/>
            <person name="Voolstra C.R."/>
        </authorList>
    </citation>
    <scope>NUCLEOTIDE SEQUENCE [LARGE SCALE GENOMIC DNA]</scope>
    <source>
        <strain evidence="7 8">CCMP2467</strain>
    </source>
</reference>
<dbReference type="PANTHER" id="PTHR43296">
    <property type="entry name" value="PEROXISOMAL 2,4-DIENOYL-COA REDUCTASE"/>
    <property type="match status" value="1"/>
</dbReference>
<dbReference type="OMA" id="ITPMGRP"/>
<comment type="catalytic activity">
    <reaction evidence="4">
        <text>a (2E,4E)-dienoyl-CoA + NADPH + H(+) = a 4,5-saturated-(3E)-enoyl-CoA + NADP(+)</text>
        <dbReference type="Rhea" id="RHEA:45912"/>
        <dbReference type="ChEBI" id="CHEBI:15378"/>
        <dbReference type="ChEBI" id="CHEBI:57783"/>
        <dbReference type="ChEBI" id="CHEBI:58349"/>
        <dbReference type="ChEBI" id="CHEBI:85101"/>
        <dbReference type="ChEBI" id="CHEBI:85493"/>
        <dbReference type="EC" id="1.3.1.124"/>
    </reaction>
</comment>
<dbReference type="FunFam" id="3.40.50.720:FF:000084">
    <property type="entry name" value="Short-chain dehydrogenase reductase"/>
    <property type="match status" value="1"/>
</dbReference>
<keyword evidence="8" id="KW-1185">Reference proteome</keyword>
<dbReference type="EC" id="1.3.1.124" evidence="3"/>
<name>A0A1Q9CSN4_SYMMI</name>
<evidence type="ECO:0000259" key="6">
    <source>
        <dbReference type="SMART" id="SM00822"/>
    </source>
</evidence>
<dbReference type="AlphaFoldDB" id="A0A1Q9CSN4"/>
<organism evidence="7 8">
    <name type="scientific">Symbiodinium microadriaticum</name>
    <name type="common">Dinoflagellate</name>
    <name type="synonym">Zooxanthella microadriatica</name>
    <dbReference type="NCBI Taxonomy" id="2951"/>
    <lineage>
        <taxon>Eukaryota</taxon>
        <taxon>Sar</taxon>
        <taxon>Alveolata</taxon>
        <taxon>Dinophyceae</taxon>
        <taxon>Suessiales</taxon>
        <taxon>Symbiodiniaceae</taxon>
        <taxon>Symbiodinium</taxon>
    </lineage>
</organism>
<protein>
    <recommendedName>
        <fullName evidence="3">2,4-dienoyl-CoA reductase [(3E)-enoyl-CoA-producing]</fullName>
        <ecNumber evidence="3">1.3.1.124</ecNumber>
    </recommendedName>
</protein>